<accession>Q592V2</accession>
<name>Q592V2_LYMST</name>
<sequence>TPSVKQKTNIKNLRMGNLLEKMNCMRKSMTNTVHSRNSTKKEPER</sequence>
<protein>
    <submittedName>
        <fullName evidence="1">Uncharacterized protein</fullName>
    </submittedName>
</protein>
<proteinExistence type="evidence at transcript level"/>
<feature type="non-terminal residue" evidence="1">
    <location>
        <position position="45"/>
    </location>
</feature>
<reference evidence="1" key="1">
    <citation type="submission" date="2004-03" db="EMBL/GenBank/DDBJ databases">
        <title>A genome-wide screening approach for membrane-targeted gene products.</title>
        <authorList>
            <person name="Jaaro H."/>
            <person name="Levy Z."/>
            <person name="Fainzilber M."/>
        </authorList>
    </citation>
    <scope>NUCLEOTIDE SEQUENCE</scope>
    <source>
        <tissue evidence="1">CNS</tissue>
    </source>
</reference>
<feature type="non-terminal residue" evidence="1">
    <location>
        <position position="1"/>
    </location>
</feature>
<dbReference type="AlphaFoldDB" id="Q592V2"/>
<dbReference type="EMBL" id="AY577361">
    <property type="protein sequence ID" value="AAS86687.1"/>
    <property type="molecule type" value="mRNA"/>
</dbReference>
<organism evidence="1">
    <name type="scientific">Lymnaea stagnalis</name>
    <name type="common">Great pond snail</name>
    <name type="synonym">Helix stagnalis</name>
    <dbReference type="NCBI Taxonomy" id="6523"/>
    <lineage>
        <taxon>Eukaryota</taxon>
        <taxon>Metazoa</taxon>
        <taxon>Spiralia</taxon>
        <taxon>Lophotrochozoa</taxon>
        <taxon>Mollusca</taxon>
        <taxon>Gastropoda</taxon>
        <taxon>Heterobranchia</taxon>
        <taxon>Euthyneura</taxon>
        <taxon>Panpulmonata</taxon>
        <taxon>Hygrophila</taxon>
        <taxon>Lymnaeoidea</taxon>
        <taxon>Lymnaeidae</taxon>
        <taxon>Lymnaea</taxon>
    </lineage>
</organism>
<evidence type="ECO:0000313" key="1">
    <source>
        <dbReference type="EMBL" id="AAS86687.1"/>
    </source>
</evidence>